<sequence length="305" mass="33817">MKQILLILLVCLSARAHADSYTLYVIEANEPVISESPDLDIPTILNTPGIRVTHTLQTEGIPYTQEHRDSSPATDPFGDSSDSSETSDRNEVGTYFQIKEDGDDIAYTFSDVKEVEGTIANAPSNFDQPIFEKIFLTSDLTLRPNTFILMGGLHRTEQIGDQPPIHSYRWFVLVRGSSETAKIQIRPQITSSFTGPKSPQTFPDLDSFDIEVEVTPDSLILSGETVSTEELLEAFKNKPKDSKILIKVAPTTKLQRIQSVLETLQSKGFQRISFQKTATSTGSITIIGPGMTLHRNSPKIPVFEQ</sequence>
<evidence type="ECO:0000256" key="1">
    <source>
        <dbReference type="SAM" id="MobiDB-lite"/>
    </source>
</evidence>
<comment type="caution">
    <text evidence="3">The sequence shown here is derived from an EMBL/GenBank/DDBJ whole genome shotgun (WGS) entry which is preliminary data.</text>
</comment>
<evidence type="ECO:0000256" key="2">
    <source>
        <dbReference type="SAM" id="SignalP"/>
    </source>
</evidence>
<dbReference type="RefSeq" id="WP_185693508.1">
    <property type="nucleotide sequence ID" value="NZ_JACHVA010000102.1"/>
</dbReference>
<feature type="signal peptide" evidence="2">
    <location>
        <begin position="1"/>
        <end position="18"/>
    </location>
</feature>
<dbReference type="EMBL" id="JACHVA010000102">
    <property type="protein sequence ID" value="MBC2602842.1"/>
    <property type="molecule type" value="Genomic_DNA"/>
</dbReference>
<keyword evidence="4" id="KW-1185">Reference proteome</keyword>
<organism evidence="3 4">
    <name type="scientific">Puniceicoccus vermicola</name>
    <dbReference type="NCBI Taxonomy" id="388746"/>
    <lineage>
        <taxon>Bacteria</taxon>
        <taxon>Pseudomonadati</taxon>
        <taxon>Verrucomicrobiota</taxon>
        <taxon>Opitutia</taxon>
        <taxon>Puniceicoccales</taxon>
        <taxon>Puniceicoccaceae</taxon>
        <taxon>Puniceicoccus</taxon>
    </lineage>
</organism>
<proteinExistence type="predicted"/>
<name>A0A7X1E6N3_9BACT</name>
<feature type="chain" id="PRO_5031104701" evidence="2">
    <location>
        <begin position="19"/>
        <end position="305"/>
    </location>
</feature>
<keyword evidence="2" id="KW-0732">Signal</keyword>
<protein>
    <submittedName>
        <fullName evidence="3">Uncharacterized protein</fullName>
    </submittedName>
</protein>
<evidence type="ECO:0000313" key="4">
    <source>
        <dbReference type="Proteomes" id="UP000525652"/>
    </source>
</evidence>
<dbReference type="Proteomes" id="UP000525652">
    <property type="component" value="Unassembled WGS sequence"/>
</dbReference>
<accession>A0A7X1E6N3</accession>
<reference evidence="3 4" key="1">
    <citation type="submission" date="2020-07" db="EMBL/GenBank/DDBJ databases">
        <authorList>
            <person name="Feng X."/>
        </authorList>
    </citation>
    <scope>NUCLEOTIDE SEQUENCE [LARGE SCALE GENOMIC DNA]</scope>
    <source>
        <strain evidence="3 4">JCM14086</strain>
    </source>
</reference>
<dbReference type="AlphaFoldDB" id="A0A7X1E6N3"/>
<feature type="region of interest" description="Disordered" evidence="1">
    <location>
        <begin position="61"/>
        <end position="91"/>
    </location>
</feature>
<gene>
    <name evidence="3" type="ORF">H5P30_13745</name>
</gene>
<evidence type="ECO:0000313" key="3">
    <source>
        <dbReference type="EMBL" id="MBC2602842.1"/>
    </source>
</evidence>